<proteinExistence type="predicted"/>
<protein>
    <submittedName>
        <fullName evidence="2 3">Uncharacterized protein</fullName>
    </submittedName>
</protein>
<evidence type="ECO:0000313" key="2">
    <source>
        <dbReference type="WBParaSite" id="maker-uti_cns_0000908-snap-gene-1.28-mRNA-1"/>
    </source>
</evidence>
<organism evidence="1 2">
    <name type="scientific">Macrostomum lignano</name>
    <dbReference type="NCBI Taxonomy" id="282301"/>
    <lineage>
        <taxon>Eukaryota</taxon>
        <taxon>Metazoa</taxon>
        <taxon>Spiralia</taxon>
        <taxon>Lophotrochozoa</taxon>
        <taxon>Platyhelminthes</taxon>
        <taxon>Rhabditophora</taxon>
        <taxon>Macrostomorpha</taxon>
        <taxon>Macrostomida</taxon>
        <taxon>Macrostomidae</taxon>
        <taxon>Macrostomum</taxon>
    </lineage>
</organism>
<sequence>MPGETGHNTSQNLQKPPSLKAVAALPKALKSCPRFAGPVPIWANAISYSFRDSNVLPGPNLFITSRLLH</sequence>
<dbReference type="WBParaSite" id="maker-uti_cns_0046365-snap-gene-0.9-mRNA-1">
    <property type="protein sequence ID" value="maker-uti_cns_0046365-snap-gene-0.9-mRNA-1"/>
    <property type="gene ID" value="maker-uti_cns_0046365-snap-gene-0.9"/>
</dbReference>
<name>A0A1I8G4X9_9PLAT</name>
<evidence type="ECO:0000313" key="3">
    <source>
        <dbReference type="WBParaSite" id="maker-uti_cns_0046149-snap-gene-0.11-mRNA-1"/>
    </source>
</evidence>
<dbReference type="Proteomes" id="UP000095280">
    <property type="component" value="Unplaced"/>
</dbReference>
<dbReference type="WBParaSite" id="maker-uti_cns_0046149-snap-gene-0.11-mRNA-1">
    <property type="protein sequence ID" value="maker-uti_cns_0046149-snap-gene-0.11-mRNA-1"/>
    <property type="gene ID" value="maker-uti_cns_0046149-snap-gene-0.11"/>
</dbReference>
<evidence type="ECO:0000313" key="1">
    <source>
        <dbReference type="Proteomes" id="UP000095280"/>
    </source>
</evidence>
<dbReference type="WBParaSite" id="maker-uti_cns_0000908-snap-gene-1.28-mRNA-1">
    <property type="protein sequence ID" value="maker-uti_cns_0000908-snap-gene-1.28-mRNA-1"/>
    <property type="gene ID" value="maker-uti_cns_0000908-snap-gene-1.28"/>
</dbReference>
<dbReference type="AlphaFoldDB" id="A0A1I8G4X9"/>
<reference evidence="2 3" key="1">
    <citation type="submission" date="2016-11" db="UniProtKB">
        <authorList>
            <consortium name="WormBaseParasite"/>
        </authorList>
    </citation>
    <scope>IDENTIFICATION</scope>
</reference>
<keyword evidence="1" id="KW-1185">Reference proteome</keyword>
<accession>A0A1I8G4X9</accession>